<keyword evidence="5 9" id="KW-0653">Protein transport</keyword>
<keyword evidence="8 9" id="KW-0472">Membrane</keyword>
<organism evidence="11 12">
    <name type="scientific">Sulfurimonas diazotrophicus</name>
    <dbReference type="NCBI Taxonomy" id="3131939"/>
    <lineage>
        <taxon>Bacteria</taxon>
        <taxon>Pseudomonadati</taxon>
        <taxon>Campylobacterota</taxon>
        <taxon>Epsilonproteobacteria</taxon>
        <taxon>Campylobacterales</taxon>
        <taxon>Sulfurimonadaceae</taxon>
        <taxon>Sulfurimonas</taxon>
    </lineage>
</organism>
<evidence type="ECO:0000256" key="2">
    <source>
        <dbReference type="ARBA" id="ARBA00022448"/>
    </source>
</evidence>
<keyword evidence="12" id="KW-1185">Reference proteome</keyword>
<accession>A0ABZ3H6V4</accession>
<feature type="compositionally biased region" description="Basic and acidic residues" evidence="10">
    <location>
        <begin position="111"/>
        <end position="123"/>
    </location>
</feature>
<comment type="similarity">
    <text evidence="9">Belongs to the TatB family.</text>
</comment>
<evidence type="ECO:0000256" key="7">
    <source>
        <dbReference type="ARBA" id="ARBA00023010"/>
    </source>
</evidence>
<keyword evidence="7 9" id="KW-0811">Translocation</keyword>
<sequence length="144" mass="15912">MFGMGFSEILIIAIIAILFLGPDKLPQTMVDIARFFRSAKRTLASAKASIEEELHVDDIKREVNSYKDNLLEEKEKLSQASAFTELTDEFDAVIDMAGETTTVESPAPKKPKAEAAPDAKKPEVVTFSKKKKSTESTDEDNENA</sequence>
<evidence type="ECO:0000256" key="9">
    <source>
        <dbReference type="HAMAP-Rule" id="MF_00237"/>
    </source>
</evidence>
<dbReference type="PANTHER" id="PTHR33162:SF1">
    <property type="entry name" value="SEC-INDEPENDENT PROTEIN TRANSLOCASE PROTEIN TATA, CHLOROPLASTIC"/>
    <property type="match status" value="1"/>
</dbReference>
<dbReference type="PRINTS" id="PR01506">
    <property type="entry name" value="TATBPROTEIN"/>
</dbReference>
<dbReference type="Proteomes" id="UP001447842">
    <property type="component" value="Chromosome"/>
</dbReference>
<proteinExistence type="inferred from homology"/>
<keyword evidence="4 9" id="KW-0812">Transmembrane</keyword>
<evidence type="ECO:0000256" key="4">
    <source>
        <dbReference type="ARBA" id="ARBA00022692"/>
    </source>
</evidence>
<evidence type="ECO:0000256" key="1">
    <source>
        <dbReference type="ARBA" id="ARBA00004167"/>
    </source>
</evidence>
<dbReference type="InterPro" id="IPR018448">
    <property type="entry name" value="TatB"/>
</dbReference>
<dbReference type="RefSeq" id="WP_345972030.1">
    <property type="nucleotide sequence ID" value="NZ_CP147920.1"/>
</dbReference>
<dbReference type="Gene3D" id="1.20.5.3310">
    <property type="match status" value="1"/>
</dbReference>
<dbReference type="PANTHER" id="PTHR33162">
    <property type="entry name" value="SEC-INDEPENDENT PROTEIN TRANSLOCASE PROTEIN TATA, CHLOROPLASTIC"/>
    <property type="match status" value="1"/>
</dbReference>
<gene>
    <name evidence="11" type="primary">tatB</name>
    <name evidence="11" type="ORF">WCY31_08360</name>
</gene>
<evidence type="ECO:0000256" key="3">
    <source>
        <dbReference type="ARBA" id="ARBA00022475"/>
    </source>
</evidence>
<keyword evidence="3 9" id="KW-1003">Cell membrane</keyword>
<evidence type="ECO:0000256" key="6">
    <source>
        <dbReference type="ARBA" id="ARBA00022989"/>
    </source>
</evidence>
<dbReference type="EMBL" id="CP147920">
    <property type="protein sequence ID" value="XAU14268.1"/>
    <property type="molecule type" value="Genomic_DNA"/>
</dbReference>
<evidence type="ECO:0000256" key="5">
    <source>
        <dbReference type="ARBA" id="ARBA00022927"/>
    </source>
</evidence>
<keyword evidence="2 9" id="KW-0813">Transport</keyword>
<evidence type="ECO:0000313" key="11">
    <source>
        <dbReference type="EMBL" id="XAU14268.1"/>
    </source>
</evidence>
<dbReference type="Pfam" id="PF02416">
    <property type="entry name" value="TatA_B_E"/>
    <property type="match status" value="1"/>
</dbReference>
<name>A0ABZ3H6V4_9BACT</name>
<feature type="region of interest" description="Disordered" evidence="10">
    <location>
        <begin position="97"/>
        <end position="144"/>
    </location>
</feature>
<dbReference type="HAMAP" id="MF_00237">
    <property type="entry name" value="TatB"/>
    <property type="match status" value="1"/>
</dbReference>
<evidence type="ECO:0000256" key="10">
    <source>
        <dbReference type="SAM" id="MobiDB-lite"/>
    </source>
</evidence>
<dbReference type="NCBIfam" id="TIGR01410">
    <property type="entry name" value="tatB"/>
    <property type="match status" value="1"/>
</dbReference>
<dbReference type="InterPro" id="IPR003369">
    <property type="entry name" value="TatA/B/E"/>
</dbReference>
<comment type="subcellular location">
    <subcellularLocation>
        <location evidence="9">Cell membrane</location>
        <topology evidence="9">Single-pass membrane protein</topology>
    </subcellularLocation>
    <subcellularLocation>
        <location evidence="1">Membrane</location>
        <topology evidence="1">Single-pass membrane protein</topology>
    </subcellularLocation>
</comment>
<evidence type="ECO:0000313" key="12">
    <source>
        <dbReference type="Proteomes" id="UP001447842"/>
    </source>
</evidence>
<evidence type="ECO:0000256" key="8">
    <source>
        <dbReference type="ARBA" id="ARBA00023136"/>
    </source>
</evidence>
<reference evidence="11 12" key="1">
    <citation type="submission" date="2024-03" db="EMBL/GenBank/DDBJ databases">
        <title>Sulfurimonas sp. HSL3-1.</title>
        <authorList>
            <person name="Wang S."/>
        </authorList>
    </citation>
    <scope>NUCLEOTIDE SEQUENCE [LARGE SCALE GENOMIC DNA]</scope>
    <source>
        <strain evidence="11 12">HSL3-1</strain>
    </source>
</reference>
<keyword evidence="6 9" id="KW-1133">Transmembrane helix</keyword>
<protein>
    <recommendedName>
        <fullName evidence="9">Sec-independent protein translocase protein TatB homolog</fullName>
    </recommendedName>
</protein>